<comment type="caution">
    <text evidence="2">The sequence shown here is derived from an EMBL/GenBank/DDBJ whole genome shotgun (WGS) entry which is preliminary data.</text>
</comment>
<proteinExistence type="predicted"/>
<keyword evidence="1" id="KW-0812">Transmembrane</keyword>
<sequence>MGLGLQWMCSSLTPTVCTWLIACLILPAGFSVRRKKVEELSMEICYAESQIDFHLKMDLVPFSFFCFNKICFRKRDLFDWSGF</sequence>
<protein>
    <submittedName>
        <fullName evidence="2">Uncharacterized protein</fullName>
    </submittedName>
</protein>
<accession>A0A8T2JEY8</accession>
<keyword evidence="1" id="KW-0472">Membrane</keyword>
<dbReference type="AlphaFoldDB" id="A0A8T2JEY8"/>
<feature type="transmembrane region" description="Helical" evidence="1">
    <location>
        <begin position="12"/>
        <end position="32"/>
    </location>
</feature>
<gene>
    <name evidence="2" type="ORF">GDO86_011025</name>
</gene>
<dbReference type="EMBL" id="JAACNH010000005">
    <property type="protein sequence ID" value="KAG8442074.1"/>
    <property type="molecule type" value="Genomic_DNA"/>
</dbReference>
<keyword evidence="3" id="KW-1185">Reference proteome</keyword>
<evidence type="ECO:0000256" key="1">
    <source>
        <dbReference type="SAM" id="Phobius"/>
    </source>
</evidence>
<organism evidence="2 3">
    <name type="scientific">Hymenochirus boettgeri</name>
    <name type="common">Congo dwarf clawed frog</name>
    <dbReference type="NCBI Taxonomy" id="247094"/>
    <lineage>
        <taxon>Eukaryota</taxon>
        <taxon>Metazoa</taxon>
        <taxon>Chordata</taxon>
        <taxon>Craniata</taxon>
        <taxon>Vertebrata</taxon>
        <taxon>Euteleostomi</taxon>
        <taxon>Amphibia</taxon>
        <taxon>Batrachia</taxon>
        <taxon>Anura</taxon>
        <taxon>Pipoidea</taxon>
        <taxon>Pipidae</taxon>
        <taxon>Pipinae</taxon>
        <taxon>Hymenochirus</taxon>
    </lineage>
</organism>
<reference evidence="2" key="1">
    <citation type="thesis" date="2020" institute="ProQuest LLC" country="789 East Eisenhower Parkway, Ann Arbor, MI, USA">
        <title>Comparative Genomics and Chromosome Evolution.</title>
        <authorList>
            <person name="Mudd A.B."/>
        </authorList>
    </citation>
    <scope>NUCLEOTIDE SEQUENCE</scope>
    <source>
        <strain evidence="2">Female2</strain>
        <tissue evidence="2">Blood</tissue>
    </source>
</reference>
<evidence type="ECO:0000313" key="3">
    <source>
        <dbReference type="Proteomes" id="UP000812440"/>
    </source>
</evidence>
<dbReference type="Proteomes" id="UP000812440">
    <property type="component" value="Chromosome 6"/>
</dbReference>
<evidence type="ECO:0000313" key="2">
    <source>
        <dbReference type="EMBL" id="KAG8442074.1"/>
    </source>
</evidence>
<keyword evidence="1" id="KW-1133">Transmembrane helix</keyword>
<name>A0A8T2JEY8_9PIPI</name>